<dbReference type="Proteomes" id="UP000825258">
    <property type="component" value="Chromosome"/>
</dbReference>
<keyword evidence="2" id="KW-0645">Protease</keyword>
<proteinExistence type="inferred from homology"/>
<keyword evidence="3 7" id="KW-0732">Signal</keyword>
<feature type="region of interest" description="Disordered" evidence="6">
    <location>
        <begin position="42"/>
        <end position="61"/>
    </location>
</feature>
<keyword evidence="4" id="KW-0378">Hydrolase</keyword>
<evidence type="ECO:0000256" key="6">
    <source>
        <dbReference type="SAM" id="MobiDB-lite"/>
    </source>
</evidence>
<dbReference type="Pfam" id="PF00877">
    <property type="entry name" value="NLPC_P60"/>
    <property type="match status" value="1"/>
</dbReference>
<evidence type="ECO:0000313" key="10">
    <source>
        <dbReference type="Proteomes" id="UP000825258"/>
    </source>
</evidence>
<keyword evidence="5" id="KW-0788">Thiol protease</keyword>
<evidence type="ECO:0000256" key="5">
    <source>
        <dbReference type="ARBA" id="ARBA00022807"/>
    </source>
</evidence>
<comment type="similarity">
    <text evidence="1">Belongs to the peptidase C40 family.</text>
</comment>
<evidence type="ECO:0000256" key="3">
    <source>
        <dbReference type="ARBA" id="ARBA00022729"/>
    </source>
</evidence>
<dbReference type="InterPro" id="IPR038765">
    <property type="entry name" value="Papain-like_cys_pep_sf"/>
</dbReference>
<dbReference type="PROSITE" id="PS51935">
    <property type="entry name" value="NLPC_P60"/>
    <property type="match status" value="1"/>
</dbReference>
<keyword evidence="10" id="KW-1185">Reference proteome</keyword>
<feature type="chain" id="PRO_5045271529" description="NlpC/P60 domain-containing protein" evidence="7">
    <location>
        <begin position="20"/>
        <end position="189"/>
    </location>
</feature>
<evidence type="ECO:0000313" key="9">
    <source>
        <dbReference type="EMBL" id="BCY27530.1"/>
    </source>
</evidence>
<feature type="domain" description="NlpC/P60" evidence="8">
    <location>
        <begin position="62"/>
        <end position="188"/>
    </location>
</feature>
<reference evidence="9 10" key="1">
    <citation type="submission" date="2021-06" db="EMBL/GenBank/DDBJ databases">
        <title>Whole genome sequences of Flavobacterium sp. KK2020170 and assembly.</title>
        <authorList>
            <person name="Kitahara K."/>
            <person name="Miyoshi S."/>
            <person name="Uesaka K."/>
        </authorList>
    </citation>
    <scope>NUCLEOTIDE SEQUENCE [LARGE SCALE GENOMIC DNA]</scope>
    <source>
        <strain evidence="9 10">KK2020170</strain>
    </source>
</reference>
<dbReference type="EMBL" id="AP024749">
    <property type="protein sequence ID" value="BCY27530.1"/>
    <property type="molecule type" value="Genomic_DNA"/>
</dbReference>
<protein>
    <recommendedName>
        <fullName evidence="8">NlpC/P60 domain-containing protein</fullName>
    </recommendedName>
</protein>
<dbReference type="SUPFAM" id="SSF54001">
    <property type="entry name" value="Cysteine proteinases"/>
    <property type="match status" value="1"/>
</dbReference>
<dbReference type="PANTHER" id="PTHR47360">
    <property type="entry name" value="MUREIN DD-ENDOPEPTIDASE MEPS/MUREIN LD-CARBOXYPEPTIDASE"/>
    <property type="match status" value="1"/>
</dbReference>
<sequence length="189" mass="20957">MLKKILFALLISIGFVACKSSSNIVTSKDEAIEKGIYDYDSKTTSTPKKSTRKSSSKKTSIPSLNRQIVEDALDNVGVKYRLGGTNKKGMDCSGLVFSTYENHDVRLPRTSIDMSRHGKKIKKREALPGDLIFFKTNGRSVINHVGIITEINDDQITFVHASTSKGVIVSSTSDDYYNKTFAQINRVLN</sequence>
<evidence type="ECO:0000259" key="8">
    <source>
        <dbReference type="PROSITE" id="PS51935"/>
    </source>
</evidence>
<dbReference type="PROSITE" id="PS51257">
    <property type="entry name" value="PROKAR_LIPOPROTEIN"/>
    <property type="match status" value="1"/>
</dbReference>
<gene>
    <name evidence="9" type="ORF">KK2020170_03980</name>
</gene>
<evidence type="ECO:0000256" key="7">
    <source>
        <dbReference type="SAM" id="SignalP"/>
    </source>
</evidence>
<evidence type="ECO:0000256" key="2">
    <source>
        <dbReference type="ARBA" id="ARBA00022670"/>
    </source>
</evidence>
<dbReference type="Gene3D" id="3.90.1720.10">
    <property type="entry name" value="endopeptidase domain like (from Nostoc punctiforme)"/>
    <property type="match status" value="1"/>
</dbReference>
<accession>A0ABM7S3F0</accession>
<feature type="signal peptide" evidence="7">
    <location>
        <begin position="1"/>
        <end position="19"/>
    </location>
</feature>
<organism evidence="9 10">
    <name type="scientific">Flavobacterium okayamense</name>
    <dbReference type="NCBI Taxonomy" id="2830782"/>
    <lineage>
        <taxon>Bacteria</taxon>
        <taxon>Pseudomonadati</taxon>
        <taxon>Bacteroidota</taxon>
        <taxon>Flavobacteriia</taxon>
        <taxon>Flavobacteriales</taxon>
        <taxon>Flavobacteriaceae</taxon>
        <taxon>Flavobacterium</taxon>
    </lineage>
</organism>
<name>A0ABM7S3F0_9FLAO</name>
<dbReference type="InterPro" id="IPR052062">
    <property type="entry name" value="Murein_DD/LD_carboxypeptidase"/>
</dbReference>
<dbReference type="PANTHER" id="PTHR47360:SF1">
    <property type="entry name" value="ENDOPEPTIDASE NLPC-RELATED"/>
    <property type="match status" value="1"/>
</dbReference>
<evidence type="ECO:0000256" key="1">
    <source>
        <dbReference type="ARBA" id="ARBA00007074"/>
    </source>
</evidence>
<dbReference type="RefSeq" id="WP_221259146.1">
    <property type="nucleotide sequence ID" value="NZ_AP024749.1"/>
</dbReference>
<evidence type="ECO:0000256" key="4">
    <source>
        <dbReference type="ARBA" id="ARBA00022801"/>
    </source>
</evidence>
<dbReference type="InterPro" id="IPR000064">
    <property type="entry name" value="NLP_P60_dom"/>
</dbReference>